<reference evidence="7" key="1">
    <citation type="submission" date="2020-03" db="EMBL/GenBank/DDBJ databases">
        <title>Psychroflexus Maritimus sp. nov., isolate from marine sediment.</title>
        <authorList>
            <person name="Zhong Y.-L."/>
        </authorList>
    </citation>
    <scope>NUCLEOTIDE SEQUENCE</scope>
    <source>
        <strain evidence="7">C1</strain>
    </source>
</reference>
<feature type="transmembrane region" description="Helical" evidence="6">
    <location>
        <begin position="40"/>
        <end position="64"/>
    </location>
</feature>
<dbReference type="PANTHER" id="PTHR30086:SF20">
    <property type="entry name" value="ARGININE EXPORTER PROTEIN ARGO-RELATED"/>
    <property type="match status" value="1"/>
</dbReference>
<dbReference type="GO" id="GO:0015171">
    <property type="term" value="F:amino acid transmembrane transporter activity"/>
    <property type="evidence" value="ECO:0007669"/>
    <property type="project" value="TreeGrafter"/>
</dbReference>
<dbReference type="GO" id="GO:0005886">
    <property type="term" value="C:plasma membrane"/>
    <property type="evidence" value="ECO:0007669"/>
    <property type="project" value="UniProtKB-SubCell"/>
</dbReference>
<feature type="transmembrane region" description="Helical" evidence="6">
    <location>
        <begin position="182"/>
        <end position="202"/>
    </location>
</feature>
<comment type="caution">
    <text evidence="7">The sequence shown here is derived from an EMBL/GenBank/DDBJ whole genome shotgun (WGS) entry which is preliminary data.</text>
</comment>
<keyword evidence="2" id="KW-1003">Cell membrane</keyword>
<dbReference type="InterPro" id="IPR001123">
    <property type="entry name" value="LeuE-type"/>
</dbReference>
<evidence type="ECO:0000256" key="6">
    <source>
        <dbReference type="SAM" id="Phobius"/>
    </source>
</evidence>
<evidence type="ECO:0000256" key="4">
    <source>
        <dbReference type="ARBA" id="ARBA00022989"/>
    </source>
</evidence>
<dbReference type="Proteomes" id="UP000643701">
    <property type="component" value="Unassembled WGS sequence"/>
</dbReference>
<keyword evidence="5 6" id="KW-0472">Membrane</keyword>
<gene>
    <name evidence="7" type="ORF">G7034_10580</name>
</gene>
<keyword evidence="3 6" id="KW-0812">Transmembrane</keyword>
<accession>A0A967E7D8</accession>
<evidence type="ECO:0000313" key="7">
    <source>
        <dbReference type="EMBL" id="NGZ90696.1"/>
    </source>
</evidence>
<name>A0A967E7D8_9FLAO</name>
<dbReference type="RefSeq" id="WP_166400929.1">
    <property type="nucleotide sequence ID" value="NZ_JAANAS010000094.1"/>
</dbReference>
<dbReference type="AlphaFoldDB" id="A0A967E7D8"/>
<keyword evidence="4 6" id="KW-1133">Transmembrane helix</keyword>
<evidence type="ECO:0000256" key="3">
    <source>
        <dbReference type="ARBA" id="ARBA00022692"/>
    </source>
</evidence>
<evidence type="ECO:0000256" key="2">
    <source>
        <dbReference type="ARBA" id="ARBA00022475"/>
    </source>
</evidence>
<keyword evidence="8" id="KW-1185">Reference proteome</keyword>
<proteinExistence type="predicted"/>
<dbReference type="PIRSF" id="PIRSF006324">
    <property type="entry name" value="LeuE"/>
    <property type="match status" value="1"/>
</dbReference>
<feature type="transmembrane region" description="Helical" evidence="6">
    <location>
        <begin position="110"/>
        <end position="133"/>
    </location>
</feature>
<sequence>MIPHLISFLIASVILTLSPGPDIIYVLVKSMSKGKKAGIMLSLGLVSGVLVHTTLVAFGVAALINQSEFLFSLVQLLGAGYLLYLAYSIYRSENSLSLNEKTTTESSKKLLKRGFLMNVLNPKVSIFFLAFFPNFVWNTSAYVEIQLYVLGLVFMLQALLIFSLVAFSAGKIANYIQQNKRVLKIVKWVQIAVFVLIAFALFL</sequence>
<dbReference type="EMBL" id="JAANAS010000094">
    <property type="protein sequence ID" value="NGZ90696.1"/>
    <property type="molecule type" value="Genomic_DNA"/>
</dbReference>
<dbReference type="PANTHER" id="PTHR30086">
    <property type="entry name" value="ARGININE EXPORTER PROTEIN ARGO"/>
    <property type="match status" value="1"/>
</dbReference>
<feature type="transmembrane region" description="Helical" evidence="6">
    <location>
        <begin position="70"/>
        <end position="90"/>
    </location>
</feature>
<comment type="subcellular location">
    <subcellularLocation>
        <location evidence="1">Cell membrane</location>
        <topology evidence="1">Multi-pass membrane protein</topology>
    </subcellularLocation>
</comment>
<evidence type="ECO:0000256" key="1">
    <source>
        <dbReference type="ARBA" id="ARBA00004651"/>
    </source>
</evidence>
<dbReference type="Pfam" id="PF01810">
    <property type="entry name" value="LysE"/>
    <property type="match status" value="1"/>
</dbReference>
<evidence type="ECO:0000313" key="8">
    <source>
        <dbReference type="Proteomes" id="UP000643701"/>
    </source>
</evidence>
<feature type="transmembrane region" description="Helical" evidence="6">
    <location>
        <begin position="6"/>
        <end position="28"/>
    </location>
</feature>
<feature type="transmembrane region" description="Helical" evidence="6">
    <location>
        <begin position="145"/>
        <end position="170"/>
    </location>
</feature>
<evidence type="ECO:0000256" key="5">
    <source>
        <dbReference type="ARBA" id="ARBA00023136"/>
    </source>
</evidence>
<protein>
    <submittedName>
        <fullName evidence="7">LysE family translocator</fullName>
    </submittedName>
</protein>
<organism evidence="7 8">
    <name type="scientific">Psychroflexus maritimus</name>
    <dbReference type="NCBI Taxonomy" id="2714865"/>
    <lineage>
        <taxon>Bacteria</taxon>
        <taxon>Pseudomonadati</taxon>
        <taxon>Bacteroidota</taxon>
        <taxon>Flavobacteriia</taxon>
        <taxon>Flavobacteriales</taxon>
        <taxon>Flavobacteriaceae</taxon>
        <taxon>Psychroflexus</taxon>
    </lineage>
</organism>